<dbReference type="PANTHER" id="PTHR47245">
    <property type="entry name" value="PEPTIDYLPROLYL ISOMERASE"/>
    <property type="match status" value="1"/>
</dbReference>
<evidence type="ECO:0000256" key="9">
    <source>
        <dbReference type="SAM" id="SignalP"/>
    </source>
</evidence>
<dbReference type="Gene3D" id="3.10.50.40">
    <property type="match status" value="1"/>
</dbReference>
<evidence type="ECO:0000256" key="4">
    <source>
        <dbReference type="ARBA" id="ARBA00018370"/>
    </source>
</evidence>
<organism evidence="11 12">
    <name type="scientific">Paracoccus subflavus</name>
    <dbReference type="NCBI Taxonomy" id="2528244"/>
    <lineage>
        <taxon>Bacteria</taxon>
        <taxon>Pseudomonadati</taxon>
        <taxon>Pseudomonadota</taxon>
        <taxon>Alphaproteobacteria</taxon>
        <taxon>Rhodobacterales</taxon>
        <taxon>Paracoccaceae</taxon>
        <taxon>Paracoccus</taxon>
    </lineage>
</organism>
<evidence type="ECO:0000256" key="5">
    <source>
        <dbReference type="ARBA" id="ARBA00023110"/>
    </source>
</evidence>
<keyword evidence="9" id="KW-0732">Signal</keyword>
<evidence type="ECO:0000256" key="3">
    <source>
        <dbReference type="ARBA" id="ARBA00013194"/>
    </source>
</evidence>
<reference evidence="11 12" key="1">
    <citation type="submission" date="2019-02" db="EMBL/GenBank/DDBJ databases">
        <title>Paracoccus subflavus sp. nov., isolated from marine sediment of the Pacific Ocean.</title>
        <authorList>
            <person name="Zhang G."/>
        </authorList>
    </citation>
    <scope>NUCLEOTIDE SEQUENCE [LARGE SCALE GENOMIC DNA]</scope>
    <source>
        <strain evidence="11 12">GY0581</strain>
    </source>
</reference>
<keyword evidence="8 11" id="KW-0413">Isomerase</keyword>
<dbReference type="InterPro" id="IPR027304">
    <property type="entry name" value="Trigger_fact/SurA_dom_sf"/>
</dbReference>
<feature type="chain" id="PRO_5020736341" description="Parvulin-like PPIase" evidence="9">
    <location>
        <begin position="23"/>
        <end position="280"/>
    </location>
</feature>
<dbReference type="EMBL" id="SISK01000006">
    <property type="protein sequence ID" value="TBN39849.1"/>
    <property type="molecule type" value="Genomic_DNA"/>
</dbReference>
<dbReference type="InterPro" id="IPR046357">
    <property type="entry name" value="PPIase_dom_sf"/>
</dbReference>
<dbReference type="SUPFAM" id="SSF54534">
    <property type="entry name" value="FKBP-like"/>
    <property type="match status" value="1"/>
</dbReference>
<dbReference type="EC" id="5.2.1.8" evidence="3"/>
<evidence type="ECO:0000313" key="12">
    <source>
        <dbReference type="Proteomes" id="UP000293520"/>
    </source>
</evidence>
<comment type="similarity">
    <text evidence="2">Belongs to the PpiC/parvulin rotamase family.</text>
</comment>
<dbReference type="RefSeq" id="WP_130991049.1">
    <property type="nucleotide sequence ID" value="NZ_SISK01000006.1"/>
</dbReference>
<evidence type="ECO:0000256" key="2">
    <source>
        <dbReference type="ARBA" id="ARBA00007656"/>
    </source>
</evidence>
<keyword evidence="12" id="KW-1185">Reference proteome</keyword>
<sequence length="280" mass="29951">MLKPSILAALLAAAPLAMPVLAQDRSADTVVATVNGTPITLGQMIVMKQAAAQDPQMATLPDAALYDLMLDQLIQQSAVASAGTETPAVRAQLDLQRRNVLASAAIAEITKAEPTDQEIQAAYDGMFAEAQPTTEYSAAHILVDSEEKAREVKAQLDGGADFGTLAEQNSTGPSGPNKGDLGWFSADQMVKPFADAVSAMEKGQISDPVQTEFGWHVIRLDDTRLRDAPPLDEVRDQIAQMVLRDRVQGEIQRLTSEATVEKVEGIDPALMNSTDLLEAQ</sequence>
<proteinExistence type="inferred from homology"/>
<dbReference type="InterPro" id="IPR050245">
    <property type="entry name" value="PrsA_foldase"/>
</dbReference>
<gene>
    <name evidence="11" type="ORF">EYE42_09275</name>
</gene>
<protein>
    <recommendedName>
        <fullName evidence="4">Parvulin-like PPIase</fullName>
        <ecNumber evidence="3">5.2.1.8</ecNumber>
    </recommendedName>
    <alternativeName>
        <fullName evidence="6">Peptidyl-prolyl cis-trans isomerase plp</fullName>
    </alternativeName>
    <alternativeName>
        <fullName evidence="7">Rotamase plp</fullName>
    </alternativeName>
</protein>
<dbReference type="PROSITE" id="PS50198">
    <property type="entry name" value="PPIC_PPIASE_2"/>
    <property type="match status" value="1"/>
</dbReference>
<dbReference type="Proteomes" id="UP000293520">
    <property type="component" value="Unassembled WGS sequence"/>
</dbReference>
<evidence type="ECO:0000256" key="7">
    <source>
        <dbReference type="ARBA" id="ARBA00031484"/>
    </source>
</evidence>
<dbReference type="OrthoDB" id="14196at2"/>
<feature type="signal peptide" evidence="9">
    <location>
        <begin position="1"/>
        <end position="22"/>
    </location>
</feature>
<comment type="caution">
    <text evidence="11">The sequence shown here is derived from an EMBL/GenBank/DDBJ whole genome shotgun (WGS) entry which is preliminary data.</text>
</comment>
<dbReference type="PANTHER" id="PTHR47245:SF2">
    <property type="entry name" value="PEPTIDYL-PROLYL CIS-TRANS ISOMERASE HP_0175-RELATED"/>
    <property type="match status" value="1"/>
</dbReference>
<name>A0A4Q9G0R7_9RHOB</name>
<dbReference type="InterPro" id="IPR000297">
    <property type="entry name" value="PPIase_PpiC"/>
</dbReference>
<dbReference type="GO" id="GO:0003755">
    <property type="term" value="F:peptidyl-prolyl cis-trans isomerase activity"/>
    <property type="evidence" value="ECO:0007669"/>
    <property type="project" value="UniProtKB-KW"/>
</dbReference>
<evidence type="ECO:0000256" key="1">
    <source>
        <dbReference type="ARBA" id="ARBA00000971"/>
    </source>
</evidence>
<feature type="domain" description="PpiC" evidence="10">
    <location>
        <begin position="133"/>
        <end position="222"/>
    </location>
</feature>
<dbReference type="SUPFAM" id="SSF109998">
    <property type="entry name" value="Triger factor/SurA peptide-binding domain-like"/>
    <property type="match status" value="1"/>
</dbReference>
<comment type="catalytic activity">
    <reaction evidence="1">
        <text>[protein]-peptidylproline (omega=180) = [protein]-peptidylproline (omega=0)</text>
        <dbReference type="Rhea" id="RHEA:16237"/>
        <dbReference type="Rhea" id="RHEA-COMP:10747"/>
        <dbReference type="Rhea" id="RHEA-COMP:10748"/>
        <dbReference type="ChEBI" id="CHEBI:83833"/>
        <dbReference type="ChEBI" id="CHEBI:83834"/>
        <dbReference type="EC" id="5.2.1.8"/>
    </reaction>
</comment>
<evidence type="ECO:0000259" key="10">
    <source>
        <dbReference type="PROSITE" id="PS50198"/>
    </source>
</evidence>
<dbReference type="AlphaFoldDB" id="A0A4Q9G0R7"/>
<accession>A0A4Q9G0R7</accession>
<keyword evidence="5 8" id="KW-0697">Rotamase</keyword>
<evidence type="ECO:0000256" key="8">
    <source>
        <dbReference type="PROSITE-ProRule" id="PRU00278"/>
    </source>
</evidence>
<dbReference type="Pfam" id="PF00639">
    <property type="entry name" value="Rotamase"/>
    <property type="match status" value="1"/>
</dbReference>
<evidence type="ECO:0000256" key="6">
    <source>
        <dbReference type="ARBA" id="ARBA00030642"/>
    </source>
</evidence>
<evidence type="ECO:0000313" key="11">
    <source>
        <dbReference type="EMBL" id="TBN39849.1"/>
    </source>
</evidence>